<keyword evidence="4" id="KW-1185">Reference proteome</keyword>
<proteinExistence type="predicted"/>
<gene>
    <name evidence="3" type="ORF">NRE15_09650</name>
</gene>
<accession>A0ABY5P3M3</accession>
<dbReference type="Proteomes" id="UP001315967">
    <property type="component" value="Chromosome"/>
</dbReference>
<reference evidence="3 4" key="1">
    <citation type="submission" date="2022-08" db="EMBL/GenBank/DDBJ databases">
        <title>Aerococcaceae sp. nov isolated from spoiled eye mask.</title>
        <authorList>
            <person name="Zhou G."/>
            <person name="Xie X.-B."/>
            <person name="Shi Q.-S."/>
            <person name="Wang Y.-S."/>
            <person name="Wen X."/>
            <person name="Peng H."/>
            <person name="Yang X.-J."/>
            <person name="Tao H.-B."/>
            <person name="Huang X.-M."/>
        </authorList>
    </citation>
    <scope>NUCLEOTIDE SEQUENCE [LARGE SCALE GENOMIC DNA]</scope>
    <source>
        <strain evidence="4">DM20194951</strain>
    </source>
</reference>
<dbReference type="InterPro" id="IPR024466">
    <property type="entry name" value="CHP02679_N"/>
</dbReference>
<feature type="domain" description="Conserved hypothetical protein CHP02679 N terminus" evidence="2">
    <location>
        <begin position="39"/>
        <end position="254"/>
    </location>
</feature>
<sequence length="436" mass="50574">MKNNDKLVMEAAAYFKERPGFQRLFKAMRRRYQALGRIGGNVHIQHLTQVEKETLGTYLQRSLMHQQSVTISLTSFERQLAATRFASISLLDLLEAYFEGEIITHKMQAKHVVNERQIAIERWKEQATAGLGKDWLVMQLEHDSTMRRYLFNKYKQNKVTWLTHLFHLTNAMNALLSNQQNPPIKIALFATTITGNPHAFDIGQELERWLVFALATFKGLDHSKLNGESKGELLFEFGLVRDSLYNFTFAYQLQGYDRNRQEHPGMKGYNELDEPQVVTLETLSNIQVLESIDQVVYIVENPTVLSTLVSYFVNSQAQKHTLISTNGQLNQSSLMLLDLLAQKGCQMFYAGDFDPEGLLIAERLKQRYQQQLQFWRLTLSDYEACLSNETISEHRLKKLHRLSQPELIVLADRMREIKKAGYQERLVDFYLKDLRG</sequence>
<dbReference type="RefSeq" id="WP_313792666.1">
    <property type="nucleotide sequence ID" value="NZ_CP102453.1"/>
</dbReference>
<name>A0ABY5P3M3_9LACT</name>
<evidence type="ECO:0000259" key="1">
    <source>
        <dbReference type="Pfam" id="PF09664"/>
    </source>
</evidence>
<dbReference type="Pfam" id="PF09664">
    <property type="entry name" value="DUF2399"/>
    <property type="match status" value="1"/>
</dbReference>
<evidence type="ECO:0000313" key="4">
    <source>
        <dbReference type="Proteomes" id="UP001315967"/>
    </source>
</evidence>
<feature type="domain" description="DUF2399" evidence="1">
    <location>
        <begin position="278"/>
        <end position="434"/>
    </location>
</feature>
<dbReference type="Gene3D" id="3.40.1360.10">
    <property type="match status" value="1"/>
</dbReference>
<dbReference type="EMBL" id="CP102453">
    <property type="protein sequence ID" value="UUX33164.1"/>
    <property type="molecule type" value="Genomic_DNA"/>
</dbReference>
<dbReference type="NCBIfam" id="TIGR02679">
    <property type="entry name" value="TIGR02679 family protein"/>
    <property type="match status" value="1"/>
</dbReference>
<dbReference type="InterPro" id="IPR024465">
    <property type="entry name" value="DUF2399"/>
</dbReference>
<dbReference type="Pfam" id="PF11796">
    <property type="entry name" value="DUF3323"/>
    <property type="match status" value="1"/>
</dbReference>
<organism evidence="3 4">
    <name type="scientific">Fundicoccus culcitae</name>
    <dbReference type="NCBI Taxonomy" id="2969821"/>
    <lineage>
        <taxon>Bacteria</taxon>
        <taxon>Bacillati</taxon>
        <taxon>Bacillota</taxon>
        <taxon>Bacilli</taxon>
        <taxon>Lactobacillales</taxon>
        <taxon>Aerococcaceae</taxon>
        <taxon>Fundicoccus</taxon>
    </lineage>
</organism>
<dbReference type="CDD" id="cd00188">
    <property type="entry name" value="TOPRIM"/>
    <property type="match status" value="1"/>
</dbReference>
<evidence type="ECO:0000259" key="2">
    <source>
        <dbReference type="Pfam" id="PF11796"/>
    </source>
</evidence>
<dbReference type="InterPro" id="IPR013495">
    <property type="entry name" value="CHP02679"/>
</dbReference>
<protein>
    <submittedName>
        <fullName evidence="3">TIGR02679 family protein</fullName>
    </submittedName>
</protein>
<evidence type="ECO:0000313" key="3">
    <source>
        <dbReference type="EMBL" id="UUX33164.1"/>
    </source>
</evidence>